<proteinExistence type="predicted"/>
<evidence type="ECO:0000259" key="2">
    <source>
        <dbReference type="SMART" id="SM00065"/>
    </source>
</evidence>
<dbReference type="Pfam" id="PF01590">
    <property type="entry name" value="GAF"/>
    <property type="match status" value="1"/>
</dbReference>
<keyword evidence="5" id="KW-1185">Reference proteome</keyword>
<dbReference type="AlphaFoldDB" id="A0A7W8E416"/>
<keyword evidence="1 4" id="KW-0378">Hydrolase</keyword>
<evidence type="ECO:0000313" key="5">
    <source>
        <dbReference type="Proteomes" id="UP000540989"/>
    </source>
</evidence>
<dbReference type="SMART" id="SM00065">
    <property type="entry name" value="GAF"/>
    <property type="match status" value="1"/>
</dbReference>
<dbReference type="SUPFAM" id="SSF55781">
    <property type="entry name" value="GAF domain-like"/>
    <property type="match status" value="1"/>
</dbReference>
<dbReference type="Gene3D" id="3.30.450.40">
    <property type="match status" value="1"/>
</dbReference>
<dbReference type="EC" id="3.1.3.3" evidence="4"/>
<evidence type="ECO:0000256" key="1">
    <source>
        <dbReference type="ARBA" id="ARBA00022801"/>
    </source>
</evidence>
<sequence length="416" mass="45400">MESAVLEHASADKITRAIFEHATRIGRETQTDELVRLNADFARDLLGADRCSLWLIDRPAGELWTKLAHGSDEIRIPLGKGVVGACVEEDAPMLVNDTRNEPRQLRRVDESSGYRTESILCVPLRAEGRVIGAFQLLNKPGGFHDGDIGLLGLLAHFAAEAIEGERLRREALGAKLMRHELKLAHDVQDRLLPENPKGIEGLECVGCCRPARLIGGDYYDLLPLRRGGFAVTLGDVSGKGIPAAVMMASIQTLLRSLLQREEDLAVLLSDLNRTLYMSSTAERYSTLFCGVISEDRRSLTYVNAGHVQPLLLHADGELERLPGDGLPIALLPEAVYEQTTVALRPGDLLVVVSDGIVEACNAEGDFWEEEEVERVVLAHVDCAVHGVPGALCTAVDEFAGEAEQYDDMTVVAVRVL</sequence>
<dbReference type="InterPro" id="IPR052016">
    <property type="entry name" value="Bact_Sigma-Reg"/>
</dbReference>
<dbReference type="InterPro" id="IPR036457">
    <property type="entry name" value="PPM-type-like_dom_sf"/>
</dbReference>
<dbReference type="InterPro" id="IPR001932">
    <property type="entry name" value="PPM-type_phosphatase-like_dom"/>
</dbReference>
<dbReference type="Gene3D" id="3.60.40.10">
    <property type="entry name" value="PPM-type phosphatase domain"/>
    <property type="match status" value="1"/>
</dbReference>
<accession>A0A7W8E416</accession>
<gene>
    <name evidence="4" type="ORF">HDF16_002871</name>
</gene>
<comment type="caution">
    <text evidence="4">The sequence shown here is derived from an EMBL/GenBank/DDBJ whole genome shotgun (WGS) entry which is preliminary data.</text>
</comment>
<dbReference type="Proteomes" id="UP000540989">
    <property type="component" value="Unassembled WGS sequence"/>
</dbReference>
<feature type="domain" description="PPM-type phosphatase" evidence="3">
    <location>
        <begin position="199"/>
        <end position="415"/>
    </location>
</feature>
<dbReference type="EMBL" id="JACHIP010000004">
    <property type="protein sequence ID" value="MBB5058157.1"/>
    <property type="molecule type" value="Genomic_DNA"/>
</dbReference>
<dbReference type="Pfam" id="PF07228">
    <property type="entry name" value="SpoIIE"/>
    <property type="match status" value="1"/>
</dbReference>
<evidence type="ECO:0000313" key="4">
    <source>
        <dbReference type="EMBL" id="MBB5058157.1"/>
    </source>
</evidence>
<dbReference type="InterPro" id="IPR029016">
    <property type="entry name" value="GAF-like_dom_sf"/>
</dbReference>
<dbReference type="GO" id="GO:0016791">
    <property type="term" value="F:phosphatase activity"/>
    <property type="evidence" value="ECO:0007669"/>
    <property type="project" value="TreeGrafter"/>
</dbReference>
<dbReference type="InterPro" id="IPR003018">
    <property type="entry name" value="GAF"/>
</dbReference>
<evidence type="ECO:0000259" key="3">
    <source>
        <dbReference type="SMART" id="SM00331"/>
    </source>
</evidence>
<feature type="domain" description="GAF" evidence="2">
    <location>
        <begin position="30"/>
        <end position="172"/>
    </location>
</feature>
<dbReference type="PANTHER" id="PTHR43156:SF2">
    <property type="entry name" value="STAGE II SPORULATION PROTEIN E"/>
    <property type="match status" value="1"/>
</dbReference>
<protein>
    <submittedName>
        <fullName evidence="4">Sigma-B regulation protein RsbU (Phosphoserine phosphatase)</fullName>
        <ecNumber evidence="4">3.1.3.3</ecNumber>
    </submittedName>
</protein>
<dbReference type="SUPFAM" id="SSF81606">
    <property type="entry name" value="PP2C-like"/>
    <property type="match status" value="1"/>
</dbReference>
<name>A0A7W8E416_9BACT</name>
<organism evidence="4 5">
    <name type="scientific">Granulicella aggregans</name>
    <dbReference type="NCBI Taxonomy" id="474949"/>
    <lineage>
        <taxon>Bacteria</taxon>
        <taxon>Pseudomonadati</taxon>
        <taxon>Acidobacteriota</taxon>
        <taxon>Terriglobia</taxon>
        <taxon>Terriglobales</taxon>
        <taxon>Acidobacteriaceae</taxon>
        <taxon>Granulicella</taxon>
    </lineage>
</organism>
<dbReference type="SMART" id="SM00331">
    <property type="entry name" value="PP2C_SIG"/>
    <property type="match status" value="1"/>
</dbReference>
<reference evidence="4 5" key="1">
    <citation type="submission" date="2020-08" db="EMBL/GenBank/DDBJ databases">
        <title>Genomic Encyclopedia of Type Strains, Phase IV (KMG-V): Genome sequencing to study the core and pangenomes of soil and plant-associated prokaryotes.</title>
        <authorList>
            <person name="Whitman W."/>
        </authorList>
    </citation>
    <scope>NUCLEOTIDE SEQUENCE [LARGE SCALE GENOMIC DNA]</scope>
    <source>
        <strain evidence="4 5">M8UP14</strain>
    </source>
</reference>
<dbReference type="PANTHER" id="PTHR43156">
    <property type="entry name" value="STAGE II SPORULATION PROTEIN E-RELATED"/>
    <property type="match status" value="1"/>
</dbReference>
<dbReference type="RefSeq" id="WP_184217625.1">
    <property type="nucleotide sequence ID" value="NZ_JACHIP010000004.1"/>
</dbReference>